<protein>
    <submittedName>
        <fullName evidence="3">Uncharacterized protein</fullName>
    </submittedName>
</protein>
<gene>
    <name evidence="3" type="ORF">Cvel_23981</name>
</gene>
<keyword evidence="1" id="KW-0175">Coiled coil</keyword>
<dbReference type="VEuPathDB" id="CryptoDB:Cvel_23981"/>
<organism evidence="3">
    <name type="scientific">Chromera velia CCMP2878</name>
    <dbReference type="NCBI Taxonomy" id="1169474"/>
    <lineage>
        <taxon>Eukaryota</taxon>
        <taxon>Sar</taxon>
        <taxon>Alveolata</taxon>
        <taxon>Colpodellida</taxon>
        <taxon>Chromeraceae</taxon>
        <taxon>Chromera</taxon>
    </lineage>
</organism>
<name>A0A0G4GZI6_9ALVE</name>
<sequence length="440" mass="47672">MRFQDRGQTPTDAVSWRQSADGVRVDLDALVSGQSGEVCRARCEDLSRCSSLPSHHNPCFPSLALSECSHCLEVGVSDWATSDVSLPGWLKQIGASSGSPLSSVRPGFTGHECGQYSQDRAERESTVAPGGGDPYCGQQTAPRIVLHPFDVDESVEEELPWVPPLFLKVKDPVIKYKTHMPSPPPPKAYTVTTPRKMIPKEDRAERESTVAPGGGYRYCRQQTADDLSSLSATVEIEKSKVDGLQDDLSSLSATVDTQKAKVDGHEDKIGRLEDEVTTMRSRRGIPWVVLGCFGLLMLAMNVVLRLDNQNVTFAPPLTERHDGMVVKGDVGALEALWGLWVSPLLLAARELMGALVEPAASAQASAWSQTVCRQASPSDKSDQVPGMSVLWKPFGVFLAARELMGALVEPAASAQASAWSQMVCRQASPSDKSDQVPFIR</sequence>
<evidence type="ECO:0000313" key="3">
    <source>
        <dbReference type="EMBL" id="CEM36435.1"/>
    </source>
</evidence>
<accession>A0A0G4GZI6</accession>
<dbReference type="AlphaFoldDB" id="A0A0G4GZI6"/>
<dbReference type="EMBL" id="CDMZ01001703">
    <property type="protein sequence ID" value="CEM36435.1"/>
    <property type="molecule type" value="Genomic_DNA"/>
</dbReference>
<keyword evidence="2" id="KW-1133">Transmembrane helix</keyword>
<feature type="coiled-coil region" evidence="1">
    <location>
        <begin position="255"/>
        <end position="282"/>
    </location>
</feature>
<reference evidence="3" key="1">
    <citation type="submission" date="2014-11" db="EMBL/GenBank/DDBJ databases">
        <authorList>
            <person name="Otto D Thomas"/>
            <person name="Naeem Raeece"/>
        </authorList>
    </citation>
    <scope>NUCLEOTIDE SEQUENCE</scope>
</reference>
<feature type="transmembrane region" description="Helical" evidence="2">
    <location>
        <begin position="285"/>
        <end position="304"/>
    </location>
</feature>
<evidence type="ECO:0000256" key="1">
    <source>
        <dbReference type="SAM" id="Coils"/>
    </source>
</evidence>
<evidence type="ECO:0000256" key="2">
    <source>
        <dbReference type="SAM" id="Phobius"/>
    </source>
</evidence>
<keyword evidence="2" id="KW-0812">Transmembrane</keyword>
<proteinExistence type="predicted"/>
<keyword evidence="2" id="KW-0472">Membrane</keyword>
<dbReference type="Gene3D" id="1.20.5.170">
    <property type="match status" value="1"/>
</dbReference>